<organism evidence="3 4">
    <name type="scientific">Rhodoblastus acidophilus</name>
    <name type="common">Rhodopseudomonas acidophila</name>
    <dbReference type="NCBI Taxonomy" id="1074"/>
    <lineage>
        <taxon>Bacteria</taxon>
        <taxon>Pseudomonadati</taxon>
        <taxon>Pseudomonadota</taxon>
        <taxon>Alphaproteobacteria</taxon>
        <taxon>Hyphomicrobiales</taxon>
        <taxon>Rhodoblastaceae</taxon>
        <taxon>Rhodoblastus</taxon>
    </lineage>
</organism>
<proteinExistence type="predicted"/>
<dbReference type="EMBL" id="WNKS01000003">
    <property type="protein sequence ID" value="MTV30304.1"/>
    <property type="molecule type" value="Genomic_DNA"/>
</dbReference>
<evidence type="ECO:0000256" key="1">
    <source>
        <dbReference type="SAM" id="MobiDB-lite"/>
    </source>
</evidence>
<keyword evidence="2" id="KW-0812">Transmembrane</keyword>
<feature type="region of interest" description="Disordered" evidence="1">
    <location>
        <begin position="1"/>
        <end position="24"/>
    </location>
</feature>
<dbReference type="AlphaFoldDB" id="A0A6N8DNF2"/>
<comment type="caution">
    <text evidence="3">The sequence shown here is derived from an EMBL/GenBank/DDBJ whole genome shotgun (WGS) entry which is preliminary data.</text>
</comment>
<sequence>MSSLGFSVEKKAPPGPRRGSVVREVRHRDQKNDVSFVASMFVLGLALLALGAYHNQAGALVRNLFGF</sequence>
<name>A0A6N8DNF2_RHOAC</name>
<reference evidence="3 4" key="1">
    <citation type="submission" date="2019-11" db="EMBL/GenBank/DDBJ databases">
        <title>Whole-genome sequence of a Rhodoblastus acidophilus DSM 142.</title>
        <authorList>
            <person name="Kyndt J.A."/>
            <person name="Meyer T.E."/>
        </authorList>
    </citation>
    <scope>NUCLEOTIDE SEQUENCE [LARGE SCALE GENOMIC DNA]</scope>
    <source>
        <strain evidence="3 4">DSM 142</strain>
    </source>
</reference>
<dbReference type="Proteomes" id="UP000439113">
    <property type="component" value="Unassembled WGS sequence"/>
</dbReference>
<keyword evidence="2" id="KW-1133">Transmembrane helix</keyword>
<feature type="transmembrane region" description="Helical" evidence="2">
    <location>
        <begin position="34"/>
        <end position="53"/>
    </location>
</feature>
<gene>
    <name evidence="3" type="ORF">GJ654_04775</name>
</gene>
<evidence type="ECO:0000313" key="3">
    <source>
        <dbReference type="EMBL" id="MTV30304.1"/>
    </source>
</evidence>
<evidence type="ECO:0000313" key="4">
    <source>
        <dbReference type="Proteomes" id="UP000439113"/>
    </source>
</evidence>
<dbReference type="RefSeq" id="WP_155444971.1">
    <property type="nucleotide sequence ID" value="NZ_JAOQNR010000003.1"/>
</dbReference>
<accession>A0A6N8DNF2</accession>
<protein>
    <submittedName>
        <fullName evidence="3">Uncharacterized protein</fullName>
    </submittedName>
</protein>
<evidence type="ECO:0000256" key="2">
    <source>
        <dbReference type="SAM" id="Phobius"/>
    </source>
</evidence>
<dbReference type="OrthoDB" id="9978674at2"/>
<keyword evidence="2" id="KW-0472">Membrane</keyword>